<feature type="non-terminal residue" evidence="1">
    <location>
        <position position="163"/>
    </location>
</feature>
<reference evidence="1" key="1">
    <citation type="submission" date="2006-05" db="EMBL/GenBank/DDBJ databases">
        <title>Simultaneous high-throughput recombinational cloning of open reading frames in closed and open configurations.</title>
        <authorList>
            <person name="Underwood B.A."/>
            <person name="Vanderhaeghen R."/>
            <person name="Whitford R."/>
            <person name="Town C.D."/>
            <person name="Hilson P."/>
        </authorList>
    </citation>
    <scope>NUCLEOTIDE SEQUENCE</scope>
</reference>
<dbReference type="AlphaFoldDB" id="A0MFS4"/>
<accession>A0MFS4</accession>
<proteinExistence type="evidence at transcript level"/>
<name>A0MFS4_ARATH</name>
<sequence length="163" mass="18080">MERSKFQITYKRYKTIQSNQSRKGDGLLRQTGQELCNLSHASIHSVWKQCSHSGKHLTVSLVAYSDKQMGQTTSFDPVGSLLLSPSSTFLYDSIVDSSRPILATSLLGCDVTDPERRATTACCICEETLSELHMTRPTQKVKAVSGPTRERHIIFSTCKPVLG</sequence>
<protein>
    <submittedName>
        <fullName evidence="1">Uncharacterized protein</fullName>
    </submittedName>
</protein>
<evidence type="ECO:0000313" key="1">
    <source>
        <dbReference type="EMBL" id="ABK28781.1"/>
    </source>
</evidence>
<dbReference type="EMBL" id="DQ653401">
    <property type="protein sequence ID" value="ABK28781.1"/>
    <property type="molecule type" value="mRNA"/>
</dbReference>
<organism evidence="1">
    <name type="scientific">Arabidopsis thaliana</name>
    <name type="common">Mouse-ear cress</name>
    <dbReference type="NCBI Taxonomy" id="3702"/>
    <lineage>
        <taxon>Eukaryota</taxon>
        <taxon>Viridiplantae</taxon>
        <taxon>Streptophyta</taxon>
        <taxon>Embryophyta</taxon>
        <taxon>Tracheophyta</taxon>
        <taxon>Spermatophyta</taxon>
        <taxon>Magnoliopsida</taxon>
        <taxon>eudicotyledons</taxon>
        <taxon>Gunneridae</taxon>
        <taxon>Pentapetalae</taxon>
        <taxon>rosids</taxon>
        <taxon>malvids</taxon>
        <taxon>Brassicales</taxon>
        <taxon>Brassicaceae</taxon>
        <taxon>Camelineae</taxon>
        <taxon>Arabidopsis</taxon>
    </lineage>
</organism>